<protein>
    <recommendedName>
        <fullName evidence="3">LysM domain-containing protein</fullName>
    </recommendedName>
</protein>
<accession>A0A4Z0Q397</accession>
<dbReference type="AlphaFoldDB" id="A0A4Z0Q397"/>
<evidence type="ECO:0008006" key="3">
    <source>
        <dbReference type="Google" id="ProtNLM"/>
    </source>
</evidence>
<comment type="caution">
    <text evidence="1">The sequence shown here is derived from an EMBL/GenBank/DDBJ whole genome shotgun (WGS) entry which is preliminary data.</text>
</comment>
<evidence type="ECO:0000313" key="2">
    <source>
        <dbReference type="Proteomes" id="UP000298471"/>
    </source>
</evidence>
<dbReference type="OrthoDB" id="1100373at2"/>
<name>A0A4Z0Q397_9BACT</name>
<organism evidence="1 2">
    <name type="scientific">Hymenobacter metallicola</name>
    <dbReference type="NCBI Taxonomy" id="2563114"/>
    <lineage>
        <taxon>Bacteria</taxon>
        <taxon>Pseudomonadati</taxon>
        <taxon>Bacteroidota</taxon>
        <taxon>Cytophagia</taxon>
        <taxon>Cytophagales</taxon>
        <taxon>Hymenobacteraceae</taxon>
        <taxon>Hymenobacter</taxon>
    </lineage>
</organism>
<keyword evidence="2" id="KW-1185">Reference proteome</keyword>
<dbReference type="Proteomes" id="UP000298471">
    <property type="component" value="Unassembled WGS sequence"/>
</dbReference>
<dbReference type="RefSeq" id="WP_135397385.1">
    <property type="nucleotide sequence ID" value="NZ_SRMB01000004.1"/>
</dbReference>
<dbReference type="EMBL" id="SRMB01000004">
    <property type="protein sequence ID" value="TGE23561.1"/>
    <property type="molecule type" value="Genomic_DNA"/>
</dbReference>
<evidence type="ECO:0000313" key="1">
    <source>
        <dbReference type="EMBL" id="TGE23561.1"/>
    </source>
</evidence>
<sequence>MIQISDGQSLLDICLQELGTVAVLHELALANRLAITEPLRAGQLLVVPASIAARPDVAAYFAARQQRINTSLGSELEEAEPDPVDRLLDFDIRDFSKNDFN</sequence>
<gene>
    <name evidence="1" type="ORF">E5K02_20460</name>
</gene>
<reference evidence="1 2" key="1">
    <citation type="submission" date="2019-04" db="EMBL/GenBank/DDBJ databases">
        <authorList>
            <person name="Feng G."/>
            <person name="Zhang J."/>
            <person name="Zhu H."/>
        </authorList>
    </citation>
    <scope>NUCLEOTIDE SEQUENCE [LARGE SCALE GENOMIC DNA]</scope>
    <source>
        <strain evidence="1 2">9PBR-1</strain>
    </source>
</reference>
<proteinExistence type="predicted"/>